<accession>A0A0C2YC11</accession>
<dbReference type="Proteomes" id="UP000053424">
    <property type="component" value="Unassembled WGS sequence"/>
</dbReference>
<gene>
    <name evidence="1" type="ORF">M413DRAFT_439079</name>
</gene>
<name>A0A0C2YC11_HEBCY</name>
<protein>
    <submittedName>
        <fullName evidence="1">Uncharacterized protein</fullName>
    </submittedName>
</protein>
<proteinExistence type="predicted"/>
<organism evidence="1 2">
    <name type="scientific">Hebeloma cylindrosporum</name>
    <dbReference type="NCBI Taxonomy" id="76867"/>
    <lineage>
        <taxon>Eukaryota</taxon>
        <taxon>Fungi</taxon>
        <taxon>Dikarya</taxon>
        <taxon>Basidiomycota</taxon>
        <taxon>Agaricomycotina</taxon>
        <taxon>Agaricomycetes</taxon>
        <taxon>Agaricomycetidae</taxon>
        <taxon>Agaricales</taxon>
        <taxon>Agaricineae</taxon>
        <taxon>Hymenogastraceae</taxon>
        <taxon>Hebeloma</taxon>
    </lineage>
</organism>
<keyword evidence="2" id="KW-1185">Reference proteome</keyword>
<sequence>MNREDESTERCLSHRNPPSSPRFWVPSLTRVLALEYILQNLFFTSYFYPRARGVGFYL</sequence>
<dbReference type="AlphaFoldDB" id="A0A0C2YC11"/>
<evidence type="ECO:0000313" key="1">
    <source>
        <dbReference type="EMBL" id="KIM47408.1"/>
    </source>
</evidence>
<evidence type="ECO:0000313" key="2">
    <source>
        <dbReference type="Proteomes" id="UP000053424"/>
    </source>
</evidence>
<dbReference type="HOGENOM" id="CLU_2979324_0_0_1"/>
<reference evidence="1 2" key="1">
    <citation type="submission" date="2014-04" db="EMBL/GenBank/DDBJ databases">
        <authorList>
            <consortium name="DOE Joint Genome Institute"/>
            <person name="Kuo A."/>
            <person name="Gay G."/>
            <person name="Dore J."/>
            <person name="Kohler A."/>
            <person name="Nagy L.G."/>
            <person name="Floudas D."/>
            <person name="Copeland A."/>
            <person name="Barry K.W."/>
            <person name="Cichocki N."/>
            <person name="Veneault-Fourrey C."/>
            <person name="LaButti K."/>
            <person name="Lindquist E.A."/>
            <person name="Lipzen A."/>
            <person name="Lundell T."/>
            <person name="Morin E."/>
            <person name="Murat C."/>
            <person name="Sun H."/>
            <person name="Tunlid A."/>
            <person name="Henrissat B."/>
            <person name="Grigoriev I.V."/>
            <person name="Hibbett D.S."/>
            <person name="Martin F."/>
            <person name="Nordberg H.P."/>
            <person name="Cantor M.N."/>
            <person name="Hua S.X."/>
        </authorList>
    </citation>
    <scope>NUCLEOTIDE SEQUENCE [LARGE SCALE GENOMIC DNA]</scope>
    <source>
        <strain evidence="2">h7</strain>
    </source>
</reference>
<dbReference type="EMBL" id="KN831769">
    <property type="protein sequence ID" value="KIM47408.1"/>
    <property type="molecule type" value="Genomic_DNA"/>
</dbReference>
<reference evidence="2" key="2">
    <citation type="submission" date="2015-01" db="EMBL/GenBank/DDBJ databases">
        <title>Evolutionary Origins and Diversification of the Mycorrhizal Mutualists.</title>
        <authorList>
            <consortium name="DOE Joint Genome Institute"/>
            <consortium name="Mycorrhizal Genomics Consortium"/>
            <person name="Kohler A."/>
            <person name="Kuo A."/>
            <person name="Nagy L.G."/>
            <person name="Floudas D."/>
            <person name="Copeland A."/>
            <person name="Barry K.W."/>
            <person name="Cichocki N."/>
            <person name="Veneault-Fourrey C."/>
            <person name="LaButti K."/>
            <person name="Lindquist E.A."/>
            <person name="Lipzen A."/>
            <person name="Lundell T."/>
            <person name="Morin E."/>
            <person name="Murat C."/>
            <person name="Riley R."/>
            <person name="Ohm R."/>
            <person name="Sun H."/>
            <person name="Tunlid A."/>
            <person name="Henrissat B."/>
            <person name="Grigoriev I.V."/>
            <person name="Hibbett D.S."/>
            <person name="Martin F."/>
        </authorList>
    </citation>
    <scope>NUCLEOTIDE SEQUENCE [LARGE SCALE GENOMIC DNA]</scope>
    <source>
        <strain evidence="2">h7</strain>
    </source>
</reference>